<dbReference type="SMART" id="SM00173">
    <property type="entry name" value="RAS"/>
    <property type="match status" value="1"/>
</dbReference>
<dbReference type="PRINTS" id="PR00449">
    <property type="entry name" value="RASTRNSFRMNG"/>
</dbReference>
<dbReference type="SUPFAM" id="SSF52540">
    <property type="entry name" value="P-loop containing nucleoside triphosphate hydrolases"/>
    <property type="match status" value="1"/>
</dbReference>
<gene>
    <name evidence="3" type="ORF">Ctob_015420</name>
</gene>
<protein>
    <submittedName>
        <fullName evidence="3">Gtp-binding protein rab11</fullName>
    </submittedName>
</protein>
<accession>A0A0M0LQE4</accession>
<dbReference type="AlphaFoldDB" id="A0A0M0LQE4"/>
<dbReference type="GO" id="GO:0003924">
    <property type="term" value="F:GTPase activity"/>
    <property type="evidence" value="ECO:0007669"/>
    <property type="project" value="InterPro"/>
</dbReference>
<dbReference type="SMART" id="SM00174">
    <property type="entry name" value="RHO"/>
    <property type="match status" value="1"/>
</dbReference>
<evidence type="ECO:0000313" key="4">
    <source>
        <dbReference type="Proteomes" id="UP000037460"/>
    </source>
</evidence>
<dbReference type="SMART" id="SM00175">
    <property type="entry name" value="RAB"/>
    <property type="match status" value="1"/>
</dbReference>
<dbReference type="GO" id="GO:0005525">
    <property type="term" value="F:GTP binding"/>
    <property type="evidence" value="ECO:0007669"/>
    <property type="project" value="InterPro"/>
</dbReference>
<feature type="compositionally biased region" description="Low complexity" evidence="2">
    <location>
        <begin position="182"/>
        <end position="193"/>
    </location>
</feature>
<dbReference type="EMBL" id="JWZX01000294">
    <property type="protein sequence ID" value="KOO53290.1"/>
    <property type="molecule type" value="Genomic_DNA"/>
</dbReference>
<dbReference type="Pfam" id="PF00071">
    <property type="entry name" value="Ras"/>
    <property type="match status" value="1"/>
</dbReference>
<dbReference type="SMART" id="SM00177">
    <property type="entry name" value="ARF"/>
    <property type="match status" value="1"/>
</dbReference>
<sequence>MASQAAGEVRRQDFKVVILGASGVGKTCLGLRFVKDQFVTYTASTIGASFLVKELVFNNQKVTLQIWDTAGQERFRSMAPLYYRGAVAAILVFSITDEASFEKLKEWVRELQSNVDEPLVLAIACNKADLADQRIVSMETAQQYASSIGALIYETSAKSNTGVSQLFNEVARRLANTKSRAADASSGASSLPSMPDPLAELGAPRKKGCC</sequence>
<name>A0A0M0LQE4_9EUKA</name>
<dbReference type="NCBIfam" id="TIGR00231">
    <property type="entry name" value="small_GTP"/>
    <property type="match status" value="1"/>
</dbReference>
<comment type="caution">
    <text evidence="3">The sequence shown here is derived from an EMBL/GenBank/DDBJ whole genome shotgun (WGS) entry which is preliminary data.</text>
</comment>
<organism evidence="3 4">
    <name type="scientific">Chrysochromulina tobinii</name>
    <dbReference type="NCBI Taxonomy" id="1460289"/>
    <lineage>
        <taxon>Eukaryota</taxon>
        <taxon>Haptista</taxon>
        <taxon>Haptophyta</taxon>
        <taxon>Prymnesiophyceae</taxon>
        <taxon>Prymnesiales</taxon>
        <taxon>Chrysochromulinaceae</taxon>
        <taxon>Chrysochromulina</taxon>
    </lineage>
</organism>
<dbReference type="Gene3D" id="3.40.50.300">
    <property type="entry name" value="P-loop containing nucleotide triphosphate hydrolases"/>
    <property type="match status" value="1"/>
</dbReference>
<evidence type="ECO:0000313" key="3">
    <source>
        <dbReference type="EMBL" id="KOO53290.1"/>
    </source>
</evidence>
<dbReference type="Proteomes" id="UP000037460">
    <property type="component" value="Unassembled WGS sequence"/>
</dbReference>
<dbReference type="CDD" id="cd01860">
    <property type="entry name" value="Rab5_related"/>
    <property type="match status" value="1"/>
</dbReference>
<dbReference type="PANTHER" id="PTHR47978">
    <property type="match status" value="1"/>
</dbReference>
<proteinExistence type="predicted"/>
<keyword evidence="4" id="KW-1185">Reference proteome</keyword>
<dbReference type="InterPro" id="IPR027417">
    <property type="entry name" value="P-loop_NTPase"/>
</dbReference>
<evidence type="ECO:0000256" key="2">
    <source>
        <dbReference type="SAM" id="MobiDB-lite"/>
    </source>
</evidence>
<dbReference type="InterPro" id="IPR005225">
    <property type="entry name" value="Small_GTP-bd"/>
</dbReference>
<dbReference type="InterPro" id="IPR001806">
    <property type="entry name" value="Small_GTPase"/>
</dbReference>
<dbReference type="OrthoDB" id="63533at2759"/>
<keyword evidence="1" id="KW-0547">Nucleotide-binding</keyword>
<feature type="region of interest" description="Disordered" evidence="2">
    <location>
        <begin position="181"/>
        <end position="210"/>
    </location>
</feature>
<reference evidence="4" key="1">
    <citation type="journal article" date="2015" name="PLoS Genet.">
        <title>Genome Sequence and Transcriptome Analyses of Chrysochromulina tobin: Metabolic Tools for Enhanced Algal Fitness in the Prominent Order Prymnesiales (Haptophyceae).</title>
        <authorList>
            <person name="Hovde B.T."/>
            <person name="Deodato C.R."/>
            <person name="Hunsperger H.M."/>
            <person name="Ryken S.A."/>
            <person name="Yost W."/>
            <person name="Jha R.K."/>
            <person name="Patterson J."/>
            <person name="Monnat R.J. Jr."/>
            <person name="Barlow S.B."/>
            <person name="Starkenburg S.R."/>
            <person name="Cattolico R.A."/>
        </authorList>
    </citation>
    <scope>NUCLEOTIDE SEQUENCE</scope>
    <source>
        <strain evidence="4">CCMP291</strain>
    </source>
</reference>
<dbReference type="FunFam" id="3.40.50.300:FF:000808">
    <property type="entry name" value="Small GTP-binding protein, putative"/>
    <property type="match status" value="1"/>
</dbReference>
<dbReference type="PROSITE" id="PS51420">
    <property type="entry name" value="RHO"/>
    <property type="match status" value="1"/>
</dbReference>
<dbReference type="PROSITE" id="PS51419">
    <property type="entry name" value="RAB"/>
    <property type="match status" value="1"/>
</dbReference>
<evidence type="ECO:0000256" key="1">
    <source>
        <dbReference type="ARBA" id="ARBA00022741"/>
    </source>
</evidence>
<dbReference type="SMART" id="SM00176">
    <property type="entry name" value="RAN"/>
    <property type="match status" value="1"/>
</dbReference>
<dbReference type="PROSITE" id="PS51421">
    <property type="entry name" value="RAS"/>
    <property type="match status" value="1"/>
</dbReference>